<evidence type="ECO:0000313" key="2">
    <source>
        <dbReference type="EMBL" id="TRZ10249.1"/>
    </source>
</evidence>
<evidence type="ECO:0000256" key="1">
    <source>
        <dbReference type="SAM" id="MobiDB-lite"/>
    </source>
</evidence>
<dbReference type="Proteomes" id="UP000796761">
    <property type="component" value="Unassembled WGS sequence"/>
</dbReference>
<sequence length="64" mass="7038">SLFLPGTPGQHQEMFPISFPAQTPLENPLSCSQVPRKTCFEEEPRTSRSTFPIPGAIPGIRNAQ</sequence>
<protein>
    <submittedName>
        <fullName evidence="2">Uncharacterized protein</fullName>
    </submittedName>
</protein>
<keyword evidence="3" id="KW-1185">Reference proteome</keyword>
<dbReference type="EMBL" id="SWJQ01000901">
    <property type="protein sequence ID" value="TRZ10249.1"/>
    <property type="molecule type" value="Genomic_DNA"/>
</dbReference>
<feature type="non-terminal residue" evidence="2">
    <location>
        <position position="1"/>
    </location>
</feature>
<name>A0A8K1LDV0_9PASS</name>
<accession>A0A8K1LDV0</accession>
<reference evidence="2" key="1">
    <citation type="submission" date="2019-04" db="EMBL/GenBank/DDBJ databases">
        <title>Genome assembly of Zosterops borbonicus 15179.</title>
        <authorList>
            <person name="Leroy T."/>
            <person name="Anselmetti Y."/>
            <person name="Tilak M.-K."/>
            <person name="Nabholz B."/>
        </authorList>
    </citation>
    <scope>NUCLEOTIDE SEQUENCE</scope>
    <source>
        <strain evidence="2">HGM_15179</strain>
        <tissue evidence="2">Muscle</tissue>
    </source>
</reference>
<feature type="region of interest" description="Disordered" evidence="1">
    <location>
        <begin position="40"/>
        <end position="64"/>
    </location>
</feature>
<proteinExistence type="predicted"/>
<gene>
    <name evidence="2" type="ORF">HGM15179_016863</name>
</gene>
<dbReference type="AlphaFoldDB" id="A0A8K1LDV0"/>
<organism evidence="2 3">
    <name type="scientific">Zosterops borbonicus</name>
    <dbReference type="NCBI Taxonomy" id="364589"/>
    <lineage>
        <taxon>Eukaryota</taxon>
        <taxon>Metazoa</taxon>
        <taxon>Chordata</taxon>
        <taxon>Craniata</taxon>
        <taxon>Vertebrata</taxon>
        <taxon>Euteleostomi</taxon>
        <taxon>Archelosauria</taxon>
        <taxon>Archosauria</taxon>
        <taxon>Dinosauria</taxon>
        <taxon>Saurischia</taxon>
        <taxon>Theropoda</taxon>
        <taxon>Coelurosauria</taxon>
        <taxon>Aves</taxon>
        <taxon>Neognathae</taxon>
        <taxon>Neoaves</taxon>
        <taxon>Telluraves</taxon>
        <taxon>Australaves</taxon>
        <taxon>Passeriformes</taxon>
        <taxon>Sylvioidea</taxon>
        <taxon>Zosteropidae</taxon>
        <taxon>Zosterops</taxon>
    </lineage>
</organism>
<evidence type="ECO:0000313" key="3">
    <source>
        <dbReference type="Proteomes" id="UP000796761"/>
    </source>
</evidence>
<feature type="non-terminal residue" evidence="2">
    <location>
        <position position="64"/>
    </location>
</feature>
<comment type="caution">
    <text evidence="2">The sequence shown here is derived from an EMBL/GenBank/DDBJ whole genome shotgun (WGS) entry which is preliminary data.</text>
</comment>